<dbReference type="AlphaFoldDB" id="A0A561B8Y1"/>
<proteinExistence type="predicted"/>
<dbReference type="Pfam" id="PF05721">
    <property type="entry name" value="PhyH"/>
    <property type="match status" value="1"/>
</dbReference>
<dbReference type="EMBL" id="VIVK01000002">
    <property type="protein sequence ID" value="TWD75218.1"/>
    <property type="molecule type" value="Genomic_DNA"/>
</dbReference>
<name>A0A561B8Y1_9ACTN</name>
<keyword evidence="2" id="KW-0223">Dioxygenase</keyword>
<dbReference type="SUPFAM" id="SSF51197">
    <property type="entry name" value="Clavaminate synthase-like"/>
    <property type="match status" value="1"/>
</dbReference>
<evidence type="ECO:0000313" key="2">
    <source>
        <dbReference type="EMBL" id="TWD75218.1"/>
    </source>
</evidence>
<comment type="caution">
    <text evidence="2">The sequence shown here is derived from an EMBL/GenBank/DDBJ whole genome shotgun (WGS) entry which is preliminary data.</text>
</comment>
<gene>
    <name evidence="2" type="ORF">FB561_6656</name>
</gene>
<dbReference type="RefSeq" id="WP_145813946.1">
    <property type="nucleotide sequence ID" value="NZ_VIVK01000002.1"/>
</dbReference>
<dbReference type="InterPro" id="IPR008775">
    <property type="entry name" value="Phytyl_CoA_dOase-like"/>
</dbReference>
<dbReference type="PANTHER" id="PTHR20883:SF46">
    <property type="entry name" value="PHYTANOYL-COA HYDROXYLASE"/>
    <property type="match status" value="1"/>
</dbReference>
<evidence type="ECO:0000256" key="1">
    <source>
        <dbReference type="SAM" id="MobiDB-lite"/>
    </source>
</evidence>
<dbReference type="OrthoDB" id="9814777at2"/>
<sequence>MNTATQLSTALPTSDLDADGRVPEDLVAAYRQDGFVRVRGVLTADEVSRYVDRAAGYLEEHRADRLQRDRIFSQLVNVWEHDPILRELTLHPGTARVAEQLAGFGLRIWHDQMLVKEPRSNAATHFHQDRPYWPHANDRLPLSAWIALVDVPPERGCMTFLPGTQTRTDLQPQDLSDEEDLFGRAPELRWSERVTVPLRAGDCTFHSGFTGHMALPNTTDKARFAHVNIYMDEDTLFSGGPHVVTDPLGLTAGDPLDGDQFPRPAQLDRR</sequence>
<dbReference type="GO" id="GO:0016706">
    <property type="term" value="F:2-oxoglutarate-dependent dioxygenase activity"/>
    <property type="evidence" value="ECO:0007669"/>
    <property type="project" value="UniProtKB-ARBA"/>
</dbReference>
<dbReference type="GO" id="GO:0005506">
    <property type="term" value="F:iron ion binding"/>
    <property type="evidence" value="ECO:0007669"/>
    <property type="project" value="UniProtKB-ARBA"/>
</dbReference>
<protein>
    <submittedName>
        <fullName evidence="2">Phytanoyl-CoA dioxygenase PhyH</fullName>
    </submittedName>
</protein>
<dbReference type="Proteomes" id="UP000318380">
    <property type="component" value="Unassembled WGS sequence"/>
</dbReference>
<reference evidence="2 3" key="1">
    <citation type="submission" date="2019-06" db="EMBL/GenBank/DDBJ databases">
        <title>Sequencing the genomes of 1000 actinobacteria strains.</title>
        <authorList>
            <person name="Klenk H.-P."/>
        </authorList>
    </citation>
    <scope>NUCLEOTIDE SEQUENCE [LARGE SCALE GENOMIC DNA]</scope>
    <source>
        <strain evidence="2 3">DSM 24683</strain>
    </source>
</reference>
<dbReference type="Gene3D" id="2.60.120.620">
    <property type="entry name" value="q2cbj1_9rhob like domain"/>
    <property type="match status" value="1"/>
</dbReference>
<evidence type="ECO:0000313" key="3">
    <source>
        <dbReference type="Proteomes" id="UP000318380"/>
    </source>
</evidence>
<dbReference type="PANTHER" id="PTHR20883">
    <property type="entry name" value="PHYTANOYL-COA DIOXYGENASE DOMAIN CONTAINING 1"/>
    <property type="match status" value="1"/>
</dbReference>
<feature type="region of interest" description="Disordered" evidence="1">
    <location>
        <begin position="248"/>
        <end position="270"/>
    </location>
</feature>
<keyword evidence="2" id="KW-0560">Oxidoreductase</keyword>
<organism evidence="2 3">
    <name type="scientific">Kribbella amoyensis</name>
    <dbReference type="NCBI Taxonomy" id="996641"/>
    <lineage>
        <taxon>Bacteria</taxon>
        <taxon>Bacillati</taxon>
        <taxon>Actinomycetota</taxon>
        <taxon>Actinomycetes</taxon>
        <taxon>Propionibacteriales</taxon>
        <taxon>Kribbellaceae</taxon>
        <taxon>Kribbella</taxon>
    </lineage>
</organism>
<accession>A0A561B8Y1</accession>
<keyword evidence="3" id="KW-1185">Reference proteome</keyword>